<sequence length="538" mass="57084">MFEDSAPQSVGGYRLQRRLGAGGSGTVWLAEDEANTPVALKLLHPTVAATEEGRHRLIREARLVNQIPGTGIARVLDYEADDLTPFIVTEFIEGETLAQVVAEQPLSLAEAAYLAELLRDLLGRVHSAGIAHRDLKPSNIIISDHGPVLIDFGIAQGDADDRLTQTGLVTGTPGFVSPELMAGGSHIPFEQWQAGDWWAWSALLLSSLTGQPPFGTGAPEVIAHRMYQGQPELSLLPPDLQPHFRLALAVNPKFRPEPIKLVHALEQAQQAGPTSAPVDPTAALLSPTGAPDPTLLAPYPSPQPPPGPIPEPILPYPGPGNASSTPWPPAQPGGTPWEPSVASFAPVVPPEPKPIPGHSPIQATAILMWLALLPTYFGTSGFALVIFMLALLAIGGEVRVWIDRRLLAGGRATGTSKFLYFPRHTVMGMLQLIPGLALGMLAGLVGLMIASGSVSDGISNLTSWVASLEPDTVNPVATWALALLVLAVTYLTPSSAPLRWGLRYVVHSAVPNRWYRELLGLALIALAVGLVALLMNAS</sequence>
<accession>A0AAU7V8W5</accession>
<keyword evidence="2 5" id="KW-0547">Nucleotide-binding</keyword>
<protein>
    <submittedName>
        <fullName evidence="9">Protein kinase</fullName>
    </submittedName>
</protein>
<dbReference type="PROSITE" id="PS00107">
    <property type="entry name" value="PROTEIN_KINASE_ATP"/>
    <property type="match status" value="1"/>
</dbReference>
<dbReference type="SUPFAM" id="SSF56112">
    <property type="entry name" value="Protein kinase-like (PK-like)"/>
    <property type="match status" value="1"/>
</dbReference>
<dbReference type="Gene3D" id="3.30.200.20">
    <property type="entry name" value="Phosphorylase Kinase, domain 1"/>
    <property type="match status" value="1"/>
</dbReference>
<dbReference type="RefSeq" id="WP_350258466.1">
    <property type="nucleotide sequence ID" value="NZ_CP138335.1"/>
</dbReference>
<dbReference type="GO" id="GO:0004674">
    <property type="term" value="F:protein serine/threonine kinase activity"/>
    <property type="evidence" value="ECO:0007669"/>
    <property type="project" value="TreeGrafter"/>
</dbReference>
<evidence type="ECO:0000313" key="9">
    <source>
        <dbReference type="EMBL" id="XBW08267.1"/>
    </source>
</evidence>
<dbReference type="InterPro" id="IPR008271">
    <property type="entry name" value="Ser/Thr_kinase_AS"/>
</dbReference>
<evidence type="ECO:0000256" key="4">
    <source>
        <dbReference type="ARBA" id="ARBA00022840"/>
    </source>
</evidence>
<dbReference type="PANTHER" id="PTHR43289:SF34">
    <property type="entry name" value="SERINE_THREONINE-PROTEIN KINASE YBDM-RELATED"/>
    <property type="match status" value="1"/>
</dbReference>
<feature type="transmembrane region" description="Helical" evidence="7">
    <location>
        <begin position="472"/>
        <end position="493"/>
    </location>
</feature>
<keyword evidence="4 5" id="KW-0067">ATP-binding</keyword>
<dbReference type="EMBL" id="CP138335">
    <property type="protein sequence ID" value="XBW08267.1"/>
    <property type="molecule type" value="Genomic_DNA"/>
</dbReference>
<dbReference type="AlphaFoldDB" id="A0AAU7V8W5"/>
<dbReference type="PROSITE" id="PS50011">
    <property type="entry name" value="PROTEIN_KINASE_DOM"/>
    <property type="match status" value="1"/>
</dbReference>
<evidence type="ECO:0000256" key="2">
    <source>
        <dbReference type="ARBA" id="ARBA00022741"/>
    </source>
</evidence>
<keyword evidence="7" id="KW-0812">Transmembrane</keyword>
<feature type="compositionally biased region" description="Pro residues" evidence="6">
    <location>
        <begin position="299"/>
        <end position="318"/>
    </location>
</feature>
<proteinExistence type="predicted"/>
<gene>
    <name evidence="9" type="ORF">SAC06_01530</name>
</gene>
<dbReference type="Pfam" id="PF00069">
    <property type="entry name" value="Pkinase"/>
    <property type="match status" value="1"/>
</dbReference>
<evidence type="ECO:0000259" key="8">
    <source>
        <dbReference type="PROSITE" id="PS50011"/>
    </source>
</evidence>
<feature type="transmembrane region" description="Helical" evidence="7">
    <location>
        <begin position="432"/>
        <end position="452"/>
    </location>
</feature>
<evidence type="ECO:0000256" key="1">
    <source>
        <dbReference type="ARBA" id="ARBA00022679"/>
    </source>
</evidence>
<evidence type="ECO:0000256" key="7">
    <source>
        <dbReference type="SAM" id="Phobius"/>
    </source>
</evidence>
<dbReference type="PANTHER" id="PTHR43289">
    <property type="entry name" value="MITOGEN-ACTIVATED PROTEIN KINASE KINASE KINASE 20-RELATED"/>
    <property type="match status" value="1"/>
</dbReference>
<dbReference type="SMART" id="SM00220">
    <property type="entry name" value="S_TKc"/>
    <property type="match status" value="1"/>
</dbReference>
<organism evidence="9">
    <name type="scientific">Scrofimicrobium appendicitidis</name>
    <dbReference type="NCBI Taxonomy" id="3079930"/>
    <lineage>
        <taxon>Bacteria</taxon>
        <taxon>Bacillati</taxon>
        <taxon>Actinomycetota</taxon>
        <taxon>Actinomycetes</taxon>
        <taxon>Actinomycetales</taxon>
        <taxon>Actinomycetaceae</taxon>
        <taxon>Scrofimicrobium</taxon>
    </lineage>
</organism>
<dbReference type="KEGG" id="sapp:SAC06_01530"/>
<dbReference type="Gene3D" id="1.10.510.10">
    <property type="entry name" value="Transferase(Phosphotransferase) domain 1"/>
    <property type="match status" value="1"/>
</dbReference>
<evidence type="ECO:0000256" key="3">
    <source>
        <dbReference type="ARBA" id="ARBA00022777"/>
    </source>
</evidence>
<dbReference type="InterPro" id="IPR011009">
    <property type="entry name" value="Kinase-like_dom_sf"/>
</dbReference>
<feature type="domain" description="Protein kinase" evidence="8">
    <location>
        <begin position="13"/>
        <end position="266"/>
    </location>
</feature>
<keyword evidence="7" id="KW-0472">Membrane</keyword>
<keyword evidence="3 9" id="KW-0418">Kinase</keyword>
<name>A0AAU7V8W5_9ACTO</name>
<feature type="region of interest" description="Disordered" evidence="6">
    <location>
        <begin position="267"/>
        <end position="336"/>
    </location>
</feature>
<dbReference type="CDD" id="cd14014">
    <property type="entry name" value="STKc_PknB_like"/>
    <property type="match status" value="1"/>
</dbReference>
<dbReference type="GO" id="GO:0005524">
    <property type="term" value="F:ATP binding"/>
    <property type="evidence" value="ECO:0007669"/>
    <property type="project" value="UniProtKB-UniRule"/>
</dbReference>
<keyword evidence="1" id="KW-0808">Transferase</keyword>
<evidence type="ECO:0000256" key="6">
    <source>
        <dbReference type="SAM" id="MobiDB-lite"/>
    </source>
</evidence>
<dbReference type="InterPro" id="IPR000719">
    <property type="entry name" value="Prot_kinase_dom"/>
</dbReference>
<keyword evidence="7" id="KW-1133">Transmembrane helix</keyword>
<feature type="transmembrane region" description="Helical" evidence="7">
    <location>
        <begin position="514"/>
        <end position="535"/>
    </location>
</feature>
<feature type="transmembrane region" description="Helical" evidence="7">
    <location>
        <begin position="366"/>
        <end position="395"/>
    </location>
</feature>
<dbReference type="PROSITE" id="PS00108">
    <property type="entry name" value="PROTEIN_KINASE_ST"/>
    <property type="match status" value="1"/>
</dbReference>
<reference evidence="9" key="1">
    <citation type="submission" date="2023-11" db="EMBL/GenBank/DDBJ databases">
        <title>Scrofimicrobium hongkongense sp. nov., isolated from a patient with peritonitis.</title>
        <authorList>
            <person name="Lao H.Y."/>
            <person name="Wong A.Y.P."/>
            <person name="Ng T.L."/>
            <person name="Wong R.Y.L."/>
            <person name="Yau M.C.Y."/>
            <person name="Lam J.Y.W."/>
            <person name="Siu G.K.H."/>
        </authorList>
    </citation>
    <scope>NUCLEOTIDE SEQUENCE</scope>
    <source>
        <strain evidence="9">R131</strain>
    </source>
</reference>
<feature type="binding site" evidence="5">
    <location>
        <position position="41"/>
    </location>
    <ligand>
        <name>ATP</name>
        <dbReference type="ChEBI" id="CHEBI:30616"/>
    </ligand>
</feature>
<evidence type="ECO:0000256" key="5">
    <source>
        <dbReference type="PROSITE-ProRule" id="PRU10141"/>
    </source>
</evidence>
<dbReference type="InterPro" id="IPR017441">
    <property type="entry name" value="Protein_kinase_ATP_BS"/>
</dbReference>